<dbReference type="InterPro" id="IPR003593">
    <property type="entry name" value="AAA+_ATPase"/>
</dbReference>
<keyword evidence="8" id="KW-0413">Isomerase</keyword>
<dbReference type="PROSITE" id="PS51194">
    <property type="entry name" value="HELICASE_CTER"/>
    <property type="match status" value="1"/>
</dbReference>
<dbReference type="Pfam" id="PF00271">
    <property type="entry name" value="Helicase_C"/>
    <property type="match status" value="1"/>
</dbReference>
<organism evidence="12 13">
    <name type="scientific">Thiocapsa imhoffii</name>
    <dbReference type="NCBI Taxonomy" id="382777"/>
    <lineage>
        <taxon>Bacteria</taxon>
        <taxon>Pseudomonadati</taxon>
        <taxon>Pseudomonadota</taxon>
        <taxon>Gammaproteobacteria</taxon>
        <taxon>Chromatiales</taxon>
        <taxon>Chromatiaceae</taxon>
        <taxon>Thiocapsa</taxon>
    </lineage>
</organism>
<dbReference type="SUPFAM" id="SSF52540">
    <property type="entry name" value="P-loop containing nucleoside triphosphate hydrolases"/>
    <property type="match status" value="1"/>
</dbReference>
<dbReference type="Pfam" id="PF19306">
    <property type="entry name" value="WHD_Lhr"/>
    <property type="match status" value="1"/>
</dbReference>
<evidence type="ECO:0000313" key="13">
    <source>
        <dbReference type="Proteomes" id="UP001138802"/>
    </source>
</evidence>
<gene>
    <name evidence="12" type="ORF">CKO25_02950</name>
</gene>
<evidence type="ECO:0000256" key="9">
    <source>
        <dbReference type="SAM" id="MobiDB-lite"/>
    </source>
</evidence>
<evidence type="ECO:0000259" key="11">
    <source>
        <dbReference type="PROSITE" id="PS51194"/>
    </source>
</evidence>
<reference evidence="12 13" key="1">
    <citation type="journal article" date="2020" name="Microorganisms">
        <title>Osmotic Adaptation and Compatible Solute Biosynthesis of Phototrophic Bacteria as Revealed from Genome Analyses.</title>
        <authorList>
            <person name="Imhoff J.F."/>
            <person name="Rahn T."/>
            <person name="Kunzel S."/>
            <person name="Keller A."/>
            <person name="Neulinger S.C."/>
        </authorList>
    </citation>
    <scope>NUCLEOTIDE SEQUENCE [LARGE SCALE GENOMIC DNA]</scope>
    <source>
        <strain evidence="12 13">DSM 21303</strain>
    </source>
</reference>
<keyword evidence="5" id="KW-0067">ATP-binding</keyword>
<dbReference type="Pfam" id="PF08494">
    <property type="entry name" value="DEAD_assoc"/>
    <property type="match status" value="1"/>
</dbReference>
<dbReference type="PROSITE" id="PS51192">
    <property type="entry name" value="HELICASE_ATP_BIND_1"/>
    <property type="match status" value="1"/>
</dbReference>
<dbReference type="InterPro" id="IPR055368">
    <property type="entry name" value="WH3_Lhr"/>
</dbReference>
<evidence type="ECO:0000259" key="10">
    <source>
        <dbReference type="PROSITE" id="PS51192"/>
    </source>
</evidence>
<dbReference type="InterPro" id="IPR014001">
    <property type="entry name" value="Helicase_ATP-bd"/>
</dbReference>
<dbReference type="Pfam" id="PF23234">
    <property type="entry name" value="WHD_4th_Lhr"/>
    <property type="match status" value="1"/>
</dbReference>
<keyword evidence="13" id="KW-1185">Reference proteome</keyword>
<keyword evidence="4 12" id="KW-0347">Helicase</keyword>
<dbReference type="SMART" id="SM00490">
    <property type="entry name" value="HELICc"/>
    <property type="match status" value="1"/>
</dbReference>
<evidence type="ECO:0000256" key="6">
    <source>
        <dbReference type="ARBA" id="ARBA00023125"/>
    </source>
</evidence>
<dbReference type="GO" id="GO:0004386">
    <property type="term" value="F:helicase activity"/>
    <property type="evidence" value="ECO:0007669"/>
    <property type="project" value="UniProtKB-KW"/>
</dbReference>
<feature type="domain" description="Helicase ATP-binding" evidence="10">
    <location>
        <begin position="27"/>
        <end position="221"/>
    </location>
</feature>
<feature type="domain" description="Helicase C-terminal" evidence="11">
    <location>
        <begin position="280"/>
        <end position="452"/>
    </location>
</feature>
<evidence type="ECO:0000256" key="4">
    <source>
        <dbReference type="ARBA" id="ARBA00022806"/>
    </source>
</evidence>
<dbReference type="SMART" id="SM00487">
    <property type="entry name" value="DEXDc"/>
    <property type="match status" value="1"/>
</dbReference>
<keyword evidence="7" id="KW-0234">DNA repair</keyword>
<evidence type="ECO:0000256" key="3">
    <source>
        <dbReference type="ARBA" id="ARBA00022801"/>
    </source>
</evidence>
<keyword evidence="1" id="KW-0547">Nucleotide-binding</keyword>
<dbReference type="Gene3D" id="3.40.50.300">
    <property type="entry name" value="P-loop containing nucleotide triphosphate hydrolases"/>
    <property type="match status" value="2"/>
</dbReference>
<evidence type="ECO:0000256" key="8">
    <source>
        <dbReference type="ARBA" id="ARBA00023235"/>
    </source>
</evidence>
<dbReference type="SMART" id="SM00382">
    <property type="entry name" value="AAA"/>
    <property type="match status" value="1"/>
</dbReference>
<comment type="caution">
    <text evidence="12">The sequence shown here is derived from an EMBL/GenBank/DDBJ whole genome shotgun (WGS) entry which is preliminary data.</text>
</comment>
<dbReference type="PANTHER" id="PTHR47962">
    <property type="entry name" value="ATP-DEPENDENT HELICASE LHR-RELATED-RELATED"/>
    <property type="match status" value="1"/>
</dbReference>
<dbReference type="Pfam" id="PF23235">
    <property type="entry name" value="WHD_3rd_Lhr"/>
    <property type="match status" value="1"/>
</dbReference>
<dbReference type="InterPro" id="IPR027417">
    <property type="entry name" value="P-loop_NTPase"/>
</dbReference>
<dbReference type="InterPro" id="IPR001650">
    <property type="entry name" value="Helicase_C-like"/>
</dbReference>
<dbReference type="Pfam" id="PF00270">
    <property type="entry name" value="DEAD"/>
    <property type="match status" value="1"/>
</dbReference>
<dbReference type="Pfam" id="PF23236">
    <property type="entry name" value="WHD_2nd_Lhr"/>
    <property type="match status" value="1"/>
</dbReference>
<dbReference type="InterPro" id="IPR052511">
    <property type="entry name" value="ATP-dep_Helicase"/>
</dbReference>
<keyword evidence="2" id="KW-0227">DNA damage</keyword>
<dbReference type="GO" id="GO:0006281">
    <property type="term" value="P:DNA repair"/>
    <property type="evidence" value="ECO:0007669"/>
    <property type="project" value="UniProtKB-KW"/>
</dbReference>
<dbReference type="GO" id="GO:0005524">
    <property type="term" value="F:ATP binding"/>
    <property type="evidence" value="ECO:0007669"/>
    <property type="project" value="UniProtKB-KW"/>
</dbReference>
<dbReference type="InterPro" id="IPR013701">
    <property type="entry name" value="Lhr-like_DEAD/DEAH_assoc"/>
</dbReference>
<dbReference type="RefSeq" id="WP_200386442.1">
    <property type="nucleotide sequence ID" value="NZ_NRSD01000002.1"/>
</dbReference>
<keyword evidence="3" id="KW-0378">Hydrolase</keyword>
<sequence>MTPFSPATEAWFSQQFDAPTAVQTQGWAVIATGQHVLMTAPTGSGKTLAAFLGSIDRLMQGTPDDSAAPRGIQVLYVSPLKALVYDIERNLRAPLAGIARAADRLGLAVRIPSVAIRTGDTPARERQRQLQDPPDILVTTPESLYLLLGSRAATHLARVRTLIIDEIHSLAATKRGAHLALSLERLTARCEQDPQRIGLSATVRPLSEAALYLGGVRPVEIVDAAAPPRLDIQVRVPVPDMERPPEPPTDAGAQGGSILGELYQRTLPRPPADKGMWSALHPALLSEIRAHRSTILFVNSRGLCERLCQRLNELAATQDVPAGEPVADPSSQTTAAPDTALVRAHHGSVSPTQRSEIEEALKRGELKAIVATSSLEMGIDMGGVDQVILVESPGSVSRALQRVGRAGHGVGEVSTGRIFPKFRGDLLECAIVATRMLTGEIEPFRMPRNALDVLAQQIAAHCVEQSRGVADLHQLVTRAGPYRALSRAAFEAVLEMLCGRYPASDFADLKPLLSWDRATDTLSARKGTAMITRLNAGTIPDRGHYAVHLGADGPRLGELDEEMVFETKAGDCVLLGASTWRVEAITRDRVLVSPAPGEPGKLPFWRGDGPGRPVELGRAIGAFCRQVAAQPAARAADWIRAQTPLDPFAAANLAAYIQEQIAATGCVPHDRAIVVERFRDELGDWRICILTPFGARIHAPWAMALQERLTRRQGFEIQVMYTDDGIVLRLADGEALPELDDLLPVPEDLEEQVTEQLADTALFASLFRENAARALLLPRRSAKGRQPLWAQRLKAQNLLAAVRRYPGFPIVLETYRHALSDVFDLAGLQELCGSIRNRSIRVHEVDTPQASPFARSLVFAYVAAYIYEQDAPIAERRVQALTLDRGLLAELLGQAELRELIDQNVLETLEQDLQHLSPGRQAQDADTLHDLLRRLGDLSAVELAARTSADPAPWLATLVAQRRAISMRFPGGERWIAAEDAALYRDALGLVPPPGLPDAFLLASEAPLERLLHRYARTHGPFTTKTVADRYDLRVMQLEPVLHLLESRGELIRGEIRPLGQTPEWCDPEVLRRLRRRTLAQARDAVAPVDAATLGRFLPAWHGIGEDLKGPDRLLEALIQLEGLPLPWSQLERVLLPARVPGFRAEDLDLLAATGQIVWVGCGATGPKDGRIAIYRRGCPELCAATNMTRARPRPRGSASSPDPDLSPGTTTAAQISLEGTHAHASEGATQVHAILHEHLASHGASFLMELLQAVERSGLRLGRDAFEAALWDLVWDGVITNDTFAPLRTLRGARARHGRGPMLAGGRWSLVASLHQQTNETEQLLARARILLERYGIVSREAVQAEETMGGFSLLYRLFKQMEESGQVRRGYFVEGLAGAQFALNGAIERLRGARLEDIPIDGFSPETVRVLAAIDPANPYGALLPWPATSAGVPPKRLAGATLFLVAGKPVFYLAASRRQLSSFPGSMTEPGGELALAIAALLLLPPSGRKRFAIEQIDGLPALESALREPLIRGGFEADGKALVPSRTQQCRIGR</sequence>
<name>A0A9X0WFC0_9GAMM</name>
<dbReference type="PANTHER" id="PTHR47962:SF5">
    <property type="entry name" value="ATP-DEPENDENT HELICASE LHR-RELATED"/>
    <property type="match status" value="1"/>
</dbReference>
<evidence type="ECO:0000256" key="2">
    <source>
        <dbReference type="ARBA" id="ARBA00022763"/>
    </source>
</evidence>
<dbReference type="InterPro" id="IPR011545">
    <property type="entry name" value="DEAD/DEAH_box_helicase_dom"/>
</dbReference>
<evidence type="ECO:0000256" key="5">
    <source>
        <dbReference type="ARBA" id="ARBA00022840"/>
    </source>
</evidence>
<dbReference type="InterPro" id="IPR055367">
    <property type="entry name" value="WH4_Lhr"/>
</dbReference>
<dbReference type="EMBL" id="NRSD01000002">
    <property type="protein sequence ID" value="MBK1643632.1"/>
    <property type="molecule type" value="Genomic_DNA"/>
</dbReference>
<feature type="region of interest" description="Disordered" evidence="9">
    <location>
        <begin position="1190"/>
        <end position="1211"/>
    </location>
</feature>
<dbReference type="GO" id="GO:0003677">
    <property type="term" value="F:DNA binding"/>
    <property type="evidence" value="ECO:0007669"/>
    <property type="project" value="UniProtKB-KW"/>
</dbReference>
<accession>A0A9X0WFC0</accession>
<protein>
    <submittedName>
        <fullName evidence="12">DEAD/DEAH box helicase</fullName>
    </submittedName>
</protein>
<dbReference type="InterPro" id="IPR055369">
    <property type="entry name" value="WH2_Lhr"/>
</dbReference>
<dbReference type="GO" id="GO:0016887">
    <property type="term" value="F:ATP hydrolysis activity"/>
    <property type="evidence" value="ECO:0007669"/>
    <property type="project" value="TreeGrafter"/>
</dbReference>
<keyword evidence="6" id="KW-0238">DNA-binding</keyword>
<evidence type="ECO:0000256" key="7">
    <source>
        <dbReference type="ARBA" id="ARBA00023204"/>
    </source>
</evidence>
<proteinExistence type="predicted"/>
<evidence type="ECO:0000313" key="12">
    <source>
        <dbReference type="EMBL" id="MBK1643632.1"/>
    </source>
</evidence>
<dbReference type="InterPro" id="IPR045628">
    <property type="entry name" value="Lhr_WH_dom"/>
</dbReference>
<evidence type="ECO:0000256" key="1">
    <source>
        <dbReference type="ARBA" id="ARBA00022741"/>
    </source>
</evidence>
<dbReference type="Proteomes" id="UP001138802">
    <property type="component" value="Unassembled WGS sequence"/>
</dbReference>